<feature type="compositionally biased region" description="Polar residues" evidence="1">
    <location>
        <begin position="488"/>
        <end position="498"/>
    </location>
</feature>
<accession>A0A1B7N020</accession>
<dbReference type="InParanoid" id="A0A1B7N020"/>
<feature type="compositionally biased region" description="Low complexity" evidence="1">
    <location>
        <begin position="359"/>
        <end position="374"/>
    </location>
</feature>
<feature type="compositionally biased region" description="Basic residues" evidence="1">
    <location>
        <begin position="562"/>
        <end position="573"/>
    </location>
</feature>
<feature type="compositionally biased region" description="Low complexity" evidence="1">
    <location>
        <begin position="502"/>
        <end position="534"/>
    </location>
</feature>
<evidence type="ECO:0000313" key="3">
    <source>
        <dbReference type="Proteomes" id="UP000092154"/>
    </source>
</evidence>
<feature type="compositionally biased region" description="Low complexity" evidence="1">
    <location>
        <begin position="333"/>
        <end position="349"/>
    </location>
</feature>
<organism evidence="2 3">
    <name type="scientific">Rhizopogon vinicolor AM-OR11-026</name>
    <dbReference type="NCBI Taxonomy" id="1314800"/>
    <lineage>
        <taxon>Eukaryota</taxon>
        <taxon>Fungi</taxon>
        <taxon>Dikarya</taxon>
        <taxon>Basidiomycota</taxon>
        <taxon>Agaricomycotina</taxon>
        <taxon>Agaricomycetes</taxon>
        <taxon>Agaricomycetidae</taxon>
        <taxon>Boletales</taxon>
        <taxon>Suillineae</taxon>
        <taxon>Rhizopogonaceae</taxon>
        <taxon>Rhizopogon</taxon>
    </lineage>
</organism>
<name>A0A1B7N020_9AGAM</name>
<proteinExistence type="predicted"/>
<dbReference type="AlphaFoldDB" id="A0A1B7N020"/>
<feature type="region of interest" description="Disordered" evidence="1">
    <location>
        <begin position="488"/>
        <end position="573"/>
    </location>
</feature>
<evidence type="ECO:0000256" key="1">
    <source>
        <dbReference type="SAM" id="MobiDB-lite"/>
    </source>
</evidence>
<evidence type="ECO:0000313" key="2">
    <source>
        <dbReference type="EMBL" id="OAX38196.1"/>
    </source>
</evidence>
<feature type="compositionally biased region" description="Polar residues" evidence="1">
    <location>
        <begin position="375"/>
        <end position="388"/>
    </location>
</feature>
<keyword evidence="3" id="KW-1185">Reference proteome</keyword>
<reference evidence="2 3" key="1">
    <citation type="submission" date="2016-06" db="EMBL/GenBank/DDBJ databases">
        <title>Comparative genomics of the ectomycorrhizal sister species Rhizopogon vinicolor and Rhizopogon vesiculosus (Basidiomycota: Boletales) reveals a divergence of the mating type B locus.</title>
        <authorList>
            <consortium name="DOE Joint Genome Institute"/>
            <person name="Mujic A.B."/>
            <person name="Kuo A."/>
            <person name="Tritt A."/>
            <person name="Lipzen A."/>
            <person name="Chen C."/>
            <person name="Johnson J."/>
            <person name="Sharma A."/>
            <person name="Barry K."/>
            <person name="Grigoriev I.V."/>
            <person name="Spatafora J.W."/>
        </authorList>
    </citation>
    <scope>NUCLEOTIDE SEQUENCE [LARGE SCALE GENOMIC DNA]</scope>
    <source>
        <strain evidence="2 3">AM-OR11-026</strain>
    </source>
</reference>
<dbReference type="Proteomes" id="UP000092154">
    <property type="component" value="Unassembled WGS sequence"/>
</dbReference>
<feature type="compositionally biased region" description="Basic and acidic residues" evidence="1">
    <location>
        <begin position="445"/>
        <end position="456"/>
    </location>
</feature>
<dbReference type="EMBL" id="KV448308">
    <property type="protein sequence ID" value="OAX38196.1"/>
    <property type="molecule type" value="Genomic_DNA"/>
</dbReference>
<sequence>MIARKILDRVDEHLDASKELPGSRFLHVLPLQIKASSTTDMKRALQDRTNTILPPPDVISPDISANVHTPDSCHAFGRPTNLTMKPNHFVKSTSICGSSRDSLRRERRYSLAEQALSDALQRCTSERSSRELQILALEHVTAVLGARAKESRDRAAKLKISLADRTVDPDRYATLQSDRWVEERRQYVADQEFHQLSQHLASLKLKKGLPEPEGFDENPSATPLDNEARRRANLVNFFERSPTRTSFHLHHKCRPLFVDCAFSRRITMSNVSPLRLRPSAGTFQFTTKRALPMSDYGTPAVPVRRPSKPRLTSGPSKPSSLFRTTVYSSSAYPSTSLTQSPTPSSRLLPCNDHIDDVTSTRPSTPPLSITSTSSNGASHVSRVPSQTPKEAPSGGGVATIYASTSPRSHTEILAELDKDSVCVPEYAVNLLEGFDTIHHDLTLPERDLSSKPREEAPAVAPPPSEESDTGPYSPFALPACESGSVWSHTSLNTPSTPRSGVPTLHPLSSGSSTPSGMSTRTPPRAPAMPSRPSSLLFLMRKRKEQYSPASSMMHLDEESTRGSKRRFSLFSRK</sequence>
<feature type="compositionally biased region" description="Polar residues" evidence="1">
    <location>
        <begin position="313"/>
        <end position="332"/>
    </location>
</feature>
<feature type="region of interest" description="Disordered" evidence="1">
    <location>
        <begin position="294"/>
        <end position="400"/>
    </location>
</feature>
<dbReference type="OrthoDB" id="3254613at2759"/>
<gene>
    <name evidence="2" type="ORF">K503DRAFT_770737</name>
</gene>
<feature type="region of interest" description="Disordered" evidence="1">
    <location>
        <begin position="445"/>
        <end position="475"/>
    </location>
</feature>
<protein>
    <submittedName>
        <fullName evidence="2">Uncharacterized protein</fullName>
    </submittedName>
</protein>